<dbReference type="PANTHER" id="PTHR42970">
    <property type="entry name" value="PECTATE LYASE C-RELATED"/>
    <property type="match status" value="1"/>
</dbReference>
<evidence type="ECO:0000256" key="13">
    <source>
        <dbReference type="SAM" id="SignalP"/>
    </source>
</evidence>
<dbReference type="AlphaFoldDB" id="A0A5C6D6G8"/>
<keyword evidence="6" id="KW-0325">Glycoprotein</keyword>
<evidence type="ECO:0000313" key="14">
    <source>
        <dbReference type="EMBL" id="TWU30469.1"/>
    </source>
</evidence>
<dbReference type="InterPro" id="IPR011050">
    <property type="entry name" value="Pectin_lyase_fold/virulence"/>
</dbReference>
<dbReference type="SUPFAM" id="SSF51126">
    <property type="entry name" value="Pectin lyase-like"/>
    <property type="match status" value="1"/>
</dbReference>
<evidence type="ECO:0000256" key="11">
    <source>
        <dbReference type="ARBA" id="ARBA00025679"/>
    </source>
</evidence>
<dbReference type="EMBL" id="SJPS01000001">
    <property type="protein sequence ID" value="TWU30469.1"/>
    <property type="molecule type" value="Genomic_DNA"/>
</dbReference>
<comment type="catalytic activity">
    <reaction evidence="1">
        <text>Eliminative cleavage of (1-&gt;4)-alpha-D-galacturonan to give oligosaccharides with 4-deoxy-alpha-D-galact-4-enuronosyl groups at their non-reducing ends.</text>
        <dbReference type="EC" id="4.2.2.2"/>
    </reaction>
</comment>
<dbReference type="PROSITE" id="PS00018">
    <property type="entry name" value="EF_HAND_1"/>
    <property type="match status" value="1"/>
</dbReference>
<organism evidence="14 15">
    <name type="scientific">Bythopirellula polymerisocia</name>
    <dbReference type="NCBI Taxonomy" id="2528003"/>
    <lineage>
        <taxon>Bacteria</taxon>
        <taxon>Pseudomonadati</taxon>
        <taxon>Planctomycetota</taxon>
        <taxon>Planctomycetia</taxon>
        <taxon>Pirellulales</taxon>
        <taxon>Lacipirellulaceae</taxon>
        <taxon>Bythopirellula</taxon>
    </lineage>
</organism>
<dbReference type="RefSeq" id="WP_146448761.1">
    <property type="nucleotide sequence ID" value="NZ_SJPS01000001.1"/>
</dbReference>
<dbReference type="EC" id="4.2.2.2" evidence="3"/>
<comment type="similarity">
    <text evidence="2">Belongs to the polysaccharide lyase 1 family.</text>
</comment>
<feature type="compositionally biased region" description="Polar residues" evidence="12">
    <location>
        <begin position="377"/>
        <end position="402"/>
    </location>
</feature>
<evidence type="ECO:0000256" key="7">
    <source>
        <dbReference type="ARBA" id="ARBA00023239"/>
    </source>
</evidence>
<feature type="chain" id="PRO_5022899150" description="Probable pectate lyase C" evidence="13">
    <location>
        <begin position="21"/>
        <end position="777"/>
    </location>
</feature>
<keyword evidence="10" id="KW-0624">Polysaccharide degradation</keyword>
<keyword evidence="5" id="KW-0479">Metal-binding</keyword>
<dbReference type="Gene3D" id="2.160.20.10">
    <property type="entry name" value="Single-stranded right-handed beta-helix, Pectin lyase-like"/>
    <property type="match status" value="1"/>
</dbReference>
<sequence precursor="true">MRNCCLLALILTLCSQPTLQAQLAAFPGAEGVAKNITGGRGGDVYKVTNLNDSGAGSLRFGIQNAPTSGRTIVFDVAGTINLASSLDFNGKDNITVAGQTAPGGGITLSGYRLRINPLFNGNNIVDPISNVVVQFLRVRPGEASVNADGVWVQTANGVIVDHVTTSWSVDESISVTHDSDNVTVQWSTMTQGLLSHSYGSPLNGGTYTYAHNLYAHNRSRNPRLQQSQDMIMELDFVNNVIYNPGDRFAYGGNEYSVNWVGNYGIRGPETGDTNHAFARDTDTESSFYVEGNLMDNNTDGLINGVVPVLEGDSHEAAMFRVGASYTLLGSRIPIPEASVTTAQQAYVQVLSRVGATNFRDAHDRDMIRDVINQQPGHISSESEWGSLPSLPTGTPAADSNNDGVPDTWALATYGDASTPLNTTYATSGYTYLEEYIHSLTPNAYMPTNTQSHTVLTGYGLGGDAQVNENGGTSATSSGDGTGSTLNALWDGASGTKNQAIVLKFDLSEIVPGSVNEAVLELTAAEAITGTHTFKVYGLEHDGNDWDWDESLVEFADAPGLVFDGNSRTLGIDPRYTADGEPAEKDNFPLDTPGLFSLGEFSISSMVAGETASFDGLNLAVMLNLAAYFEDTPQAGLVTLILEQTNATGTNDATFFSHEGDSLLAPRLVVDATLASPPATANADFDGDGEVDGRDFLIWQRGFGNAGSLATGDANNDGTVDGVDLGIWQTQYNNAGLLATAEAVPEPAGLVLLLGTLVMFCRPSSQLNEIKEPVRDRL</sequence>
<evidence type="ECO:0000256" key="12">
    <source>
        <dbReference type="SAM" id="MobiDB-lite"/>
    </source>
</evidence>
<evidence type="ECO:0000256" key="9">
    <source>
        <dbReference type="ARBA" id="ARBA00023316"/>
    </source>
</evidence>
<keyword evidence="7" id="KW-0456">Lyase</keyword>
<keyword evidence="13" id="KW-0732">Signal</keyword>
<evidence type="ECO:0000256" key="5">
    <source>
        <dbReference type="ARBA" id="ARBA00022723"/>
    </source>
</evidence>
<dbReference type="InterPro" id="IPR018247">
    <property type="entry name" value="EF_Hand_1_Ca_BS"/>
</dbReference>
<evidence type="ECO:0000256" key="4">
    <source>
        <dbReference type="ARBA" id="ARBA00016512"/>
    </source>
</evidence>
<evidence type="ECO:0000256" key="6">
    <source>
        <dbReference type="ARBA" id="ARBA00023180"/>
    </source>
</evidence>
<dbReference type="GO" id="GO:0030570">
    <property type="term" value="F:pectate lyase activity"/>
    <property type="evidence" value="ECO:0007669"/>
    <property type="project" value="UniProtKB-EC"/>
</dbReference>
<protein>
    <recommendedName>
        <fullName evidence="4">Probable pectate lyase C</fullName>
        <ecNumber evidence="3">4.2.2.2</ecNumber>
    </recommendedName>
</protein>
<dbReference type="GO" id="GO:0046872">
    <property type="term" value="F:metal ion binding"/>
    <property type="evidence" value="ECO:0007669"/>
    <property type="project" value="UniProtKB-KW"/>
</dbReference>
<comment type="caution">
    <text evidence="14">The sequence shown here is derived from an EMBL/GenBank/DDBJ whole genome shotgun (WGS) entry which is preliminary data.</text>
</comment>
<accession>A0A5C6D6G8</accession>
<dbReference type="PANTHER" id="PTHR42970:SF1">
    <property type="entry name" value="PECTATE LYASE C-RELATED"/>
    <property type="match status" value="1"/>
</dbReference>
<keyword evidence="15" id="KW-1185">Reference proteome</keyword>
<evidence type="ECO:0000256" key="3">
    <source>
        <dbReference type="ARBA" id="ARBA00012272"/>
    </source>
</evidence>
<keyword evidence="9" id="KW-0961">Cell wall biogenesis/degradation</keyword>
<evidence type="ECO:0000313" key="15">
    <source>
        <dbReference type="Proteomes" id="UP000318437"/>
    </source>
</evidence>
<keyword evidence="8" id="KW-0119">Carbohydrate metabolism</keyword>
<name>A0A5C6D6G8_9BACT</name>
<dbReference type="Proteomes" id="UP000318437">
    <property type="component" value="Unassembled WGS sequence"/>
</dbReference>
<dbReference type="OrthoDB" id="233439at2"/>
<dbReference type="GO" id="GO:0071555">
    <property type="term" value="P:cell wall organization"/>
    <property type="evidence" value="ECO:0007669"/>
    <property type="project" value="UniProtKB-KW"/>
</dbReference>
<evidence type="ECO:0000256" key="1">
    <source>
        <dbReference type="ARBA" id="ARBA00000695"/>
    </source>
</evidence>
<dbReference type="InterPro" id="IPR012334">
    <property type="entry name" value="Pectin_lyas_fold"/>
</dbReference>
<feature type="region of interest" description="Disordered" evidence="12">
    <location>
        <begin position="377"/>
        <end position="403"/>
    </location>
</feature>
<dbReference type="GO" id="GO:0000272">
    <property type="term" value="P:polysaccharide catabolic process"/>
    <property type="evidence" value="ECO:0007669"/>
    <property type="project" value="UniProtKB-KW"/>
</dbReference>
<evidence type="ECO:0000256" key="2">
    <source>
        <dbReference type="ARBA" id="ARBA00010980"/>
    </source>
</evidence>
<proteinExistence type="inferred from homology"/>
<comment type="function">
    <text evidence="11">Pectinolytic enzyme consist of four classes of enzymes: pectin lyase, polygalacturonase, pectin methylesterase and rhamnogalacturonase. Among pectinolytic enzymes, pectin lyase is the most important in depolymerization of pectin, since it cleaves internal glycosidic bonds of highly methylated pectins. Favors pectate, the anion, over pectin, the methyl ester.</text>
</comment>
<reference evidence="14 15" key="1">
    <citation type="submission" date="2019-02" db="EMBL/GenBank/DDBJ databases">
        <title>Deep-cultivation of Planctomycetes and their phenomic and genomic characterization uncovers novel biology.</title>
        <authorList>
            <person name="Wiegand S."/>
            <person name="Jogler M."/>
            <person name="Boedeker C."/>
            <person name="Pinto D."/>
            <person name="Vollmers J."/>
            <person name="Rivas-Marin E."/>
            <person name="Kohn T."/>
            <person name="Peeters S.H."/>
            <person name="Heuer A."/>
            <person name="Rast P."/>
            <person name="Oberbeckmann S."/>
            <person name="Bunk B."/>
            <person name="Jeske O."/>
            <person name="Meyerdierks A."/>
            <person name="Storesund J.E."/>
            <person name="Kallscheuer N."/>
            <person name="Luecker S."/>
            <person name="Lage O.M."/>
            <person name="Pohl T."/>
            <person name="Merkel B.J."/>
            <person name="Hornburger P."/>
            <person name="Mueller R.-W."/>
            <person name="Bruemmer F."/>
            <person name="Labrenz M."/>
            <person name="Spormann A.M."/>
            <person name="Op Den Camp H."/>
            <person name="Overmann J."/>
            <person name="Amann R."/>
            <person name="Jetten M.S.M."/>
            <person name="Mascher T."/>
            <person name="Medema M.H."/>
            <person name="Devos D.P."/>
            <person name="Kaster A.-K."/>
            <person name="Ovreas L."/>
            <person name="Rohde M."/>
            <person name="Galperin M.Y."/>
            <person name="Jogler C."/>
        </authorList>
    </citation>
    <scope>NUCLEOTIDE SEQUENCE [LARGE SCALE GENOMIC DNA]</scope>
    <source>
        <strain evidence="14 15">Pla144</strain>
    </source>
</reference>
<evidence type="ECO:0000256" key="10">
    <source>
        <dbReference type="ARBA" id="ARBA00023326"/>
    </source>
</evidence>
<dbReference type="InterPro" id="IPR052063">
    <property type="entry name" value="Polysaccharide_Lyase_1"/>
</dbReference>
<evidence type="ECO:0000256" key="8">
    <source>
        <dbReference type="ARBA" id="ARBA00023277"/>
    </source>
</evidence>
<gene>
    <name evidence="14" type="ORF">Pla144_12560</name>
</gene>
<feature type="signal peptide" evidence="13">
    <location>
        <begin position="1"/>
        <end position="20"/>
    </location>
</feature>